<evidence type="ECO:0000256" key="2">
    <source>
        <dbReference type="ARBA" id="ARBA00023043"/>
    </source>
</evidence>
<dbReference type="PANTHER" id="PTHR24180:SF45">
    <property type="entry name" value="POLY [ADP-RIBOSE] POLYMERASE TANKYRASE"/>
    <property type="match status" value="1"/>
</dbReference>
<keyword evidence="1" id="KW-0677">Repeat</keyword>
<proteinExistence type="predicted"/>
<dbReference type="SUPFAM" id="SSF48403">
    <property type="entry name" value="Ankyrin repeat"/>
    <property type="match status" value="1"/>
</dbReference>
<feature type="region of interest" description="Disordered" evidence="4">
    <location>
        <begin position="1"/>
        <end position="26"/>
    </location>
</feature>
<dbReference type="Gene3D" id="1.25.40.20">
    <property type="entry name" value="Ankyrin repeat-containing domain"/>
    <property type="match status" value="1"/>
</dbReference>
<keyword evidence="6" id="KW-1185">Reference proteome</keyword>
<dbReference type="EMBL" id="BDSP01000130">
    <property type="protein sequence ID" value="GAX18464.1"/>
    <property type="molecule type" value="Genomic_DNA"/>
</dbReference>
<evidence type="ECO:0000313" key="5">
    <source>
        <dbReference type="EMBL" id="GAX18464.1"/>
    </source>
</evidence>
<keyword evidence="2 3" id="KW-0040">ANK repeat</keyword>
<dbReference type="PANTHER" id="PTHR24180">
    <property type="entry name" value="CYCLIN-DEPENDENT KINASE INHIBITOR 2C-RELATED"/>
    <property type="match status" value="1"/>
</dbReference>
<name>A0A1Z5JWR7_FISSO</name>
<comment type="caution">
    <text evidence="5">The sequence shown here is derived from an EMBL/GenBank/DDBJ whole genome shotgun (WGS) entry which is preliminary data.</text>
</comment>
<evidence type="ECO:0000256" key="1">
    <source>
        <dbReference type="ARBA" id="ARBA00022737"/>
    </source>
</evidence>
<organism evidence="5 6">
    <name type="scientific">Fistulifera solaris</name>
    <name type="common">Oleaginous diatom</name>
    <dbReference type="NCBI Taxonomy" id="1519565"/>
    <lineage>
        <taxon>Eukaryota</taxon>
        <taxon>Sar</taxon>
        <taxon>Stramenopiles</taxon>
        <taxon>Ochrophyta</taxon>
        <taxon>Bacillariophyta</taxon>
        <taxon>Bacillariophyceae</taxon>
        <taxon>Bacillariophycidae</taxon>
        <taxon>Naviculales</taxon>
        <taxon>Naviculaceae</taxon>
        <taxon>Fistulifera</taxon>
    </lineage>
</organism>
<dbReference type="SMART" id="SM00248">
    <property type="entry name" value="ANK"/>
    <property type="match status" value="3"/>
</dbReference>
<sequence>MTKPKHPTSIDNAHRVTTTGDSSSDERFGSMFDTPIYRAAVSGDCNLVKTLIEAGHDVNRRIRGHTAIELVINNELRYGTRPLQILLSAGANPNLWVRWKDYFGKLHQGPCLHLALATGRIASAKILLTSASTNVHACDSAGRTALCISLGNEETHGTLDAMIREMSILKFIASSRGLPAPAAAWNQMPTMFYTLLSKGICPFHKEAHEESVFEKACQAGQVSYVFEIIRNYPQLCIRNHFANPYMAG</sequence>
<dbReference type="OrthoDB" id="5806726at2759"/>
<accession>A0A1Z5JWR7</accession>
<evidence type="ECO:0000256" key="3">
    <source>
        <dbReference type="PROSITE-ProRule" id="PRU00023"/>
    </source>
</evidence>
<dbReference type="AlphaFoldDB" id="A0A1Z5JWR7"/>
<dbReference type="PROSITE" id="PS50297">
    <property type="entry name" value="ANK_REP_REGION"/>
    <property type="match status" value="1"/>
</dbReference>
<feature type="repeat" description="ANK" evidence="3">
    <location>
        <begin position="31"/>
        <end position="63"/>
    </location>
</feature>
<dbReference type="InterPro" id="IPR051637">
    <property type="entry name" value="Ank_repeat_dom-contain_49"/>
</dbReference>
<dbReference type="Proteomes" id="UP000198406">
    <property type="component" value="Unassembled WGS sequence"/>
</dbReference>
<gene>
    <name evidence="5" type="ORF">FisN_2Lh118</name>
</gene>
<dbReference type="PROSITE" id="PS50088">
    <property type="entry name" value="ANK_REPEAT"/>
    <property type="match status" value="1"/>
</dbReference>
<evidence type="ECO:0000313" key="6">
    <source>
        <dbReference type="Proteomes" id="UP000198406"/>
    </source>
</evidence>
<dbReference type="InterPro" id="IPR036770">
    <property type="entry name" value="Ankyrin_rpt-contain_sf"/>
</dbReference>
<protein>
    <submittedName>
        <fullName evidence="5">Uncharacterized protein</fullName>
    </submittedName>
</protein>
<dbReference type="InterPro" id="IPR002110">
    <property type="entry name" value="Ankyrin_rpt"/>
</dbReference>
<dbReference type="InParanoid" id="A0A1Z5JWR7"/>
<feature type="compositionally biased region" description="Polar residues" evidence="4">
    <location>
        <begin position="9"/>
        <end position="22"/>
    </location>
</feature>
<evidence type="ECO:0000256" key="4">
    <source>
        <dbReference type="SAM" id="MobiDB-lite"/>
    </source>
</evidence>
<reference evidence="5 6" key="1">
    <citation type="journal article" date="2015" name="Plant Cell">
        <title>Oil accumulation by the oleaginous diatom Fistulifera solaris as revealed by the genome and transcriptome.</title>
        <authorList>
            <person name="Tanaka T."/>
            <person name="Maeda Y."/>
            <person name="Veluchamy A."/>
            <person name="Tanaka M."/>
            <person name="Abida H."/>
            <person name="Marechal E."/>
            <person name="Bowler C."/>
            <person name="Muto M."/>
            <person name="Sunaga Y."/>
            <person name="Tanaka M."/>
            <person name="Yoshino T."/>
            <person name="Taniguchi T."/>
            <person name="Fukuda Y."/>
            <person name="Nemoto M."/>
            <person name="Matsumoto M."/>
            <person name="Wong P.S."/>
            <person name="Aburatani S."/>
            <person name="Fujibuchi W."/>
        </authorList>
    </citation>
    <scope>NUCLEOTIDE SEQUENCE [LARGE SCALE GENOMIC DNA]</scope>
    <source>
        <strain evidence="5 6">JPCC DA0580</strain>
    </source>
</reference>